<dbReference type="InterPro" id="IPR036737">
    <property type="entry name" value="OmpA-like_sf"/>
</dbReference>
<evidence type="ECO:0000259" key="6">
    <source>
        <dbReference type="PROSITE" id="PS51123"/>
    </source>
</evidence>
<reference evidence="8" key="1">
    <citation type="submission" date="2016-10" db="EMBL/GenBank/DDBJ databases">
        <authorList>
            <person name="Varghese N."/>
            <person name="Submissions S."/>
        </authorList>
    </citation>
    <scope>NUCLEOTIDE SEQUENCE [LARGE SCALE GENOMIC DNA]</scope>
    <source>
        <strain evidence="8">DSM 28881</strain>
    </source>
</reference>
<dbReference type="PROSITE" id="PS51123">
    <property type="entry name" value="OMPA_2"/>
    <property type="match status" value="1"/>
</dbReference>
<name>A0A1I3IZU1_9FLAO</name>
<dbReference type="InterPro" id="IPR006664">
    <property type="entry name" value="OMP_bac"/>
</dbReference>
<sequence>MKNLFKFLLIAFVFASAFITKAQQEDTNYFQLSPRIGYDFPSYDNNTPYIDYKGGLDLGLSLDYYWNWFGLGFDFDYIKNQSESTYPTDNLTDGTLPISDFSLTENTIARIFYGIGPNIQFRSQSKRFTTEINTRFGLASIKGGRTYLQSVAPSPAYPLNFHAGYDASSVFTFKGQVRFTYYLNDNFGINAGAYYMRHFGATELFDTPLAVSAGYNPVVAGTLANGQPSNTVDFSNAQTRTEPCDCDISSVGLFAGVTFKFNKKEKVDVCEVCGEDHMPRCCATCGCGVTVTARDKFTNETLPFTDVVLADLNGNIVQSGTTNTYGVVVFNDVAEDDLIVKGKLYNISLEETSISKDEFKACKKDGNSIQKVIKYGDLNFILKGNVVECNTTVGIQGVDIKLRDKLNAGQKNTLSDVKGEFIFHLKQASTYALNGNKDGYFSNEVELTTNGEDRNKSLFIDFEMCVNPCGQAIKLDNIIFNLGKWDILPAARPDLDYVVKLMQDNPTIKVEMSSHTDSRGSDQYNQELSQKRAQSSVDYLMSKGISRARLIARGAGESELLNRCADGVTCEENEHTINRRTEFKVVCL</sequence>
<keyword evidence="5" id="KW-0732">Signal</keyword>
<dbReference type="AlphaFoldDB" id="A0A1I3IZU1"/>
<keyword evidence="8" id="KW-1185">Reference proteome</keyword>
<keyword evidence="2 4" id="KW-0472">Membrane</keyword>
<dbReference type="PANTHER" id="PTHR30329">
    <property type="entry name" value="STATOR ELEMENT OF FLAGELLAR MOTOR COMPLEX"/>
    <property type="match status" value="1"/>
</dbReference>
<gene>
    <name evidence="7" type="ORF">SAMN05443431_101191</name>
</gene>
<dbReference type="PANTHER" id="PTHR30329:SF21">
    <property type="entry name" value="LIPOPROTEIN YIAD-RELATED"/>
    <property type="match status" value="1"/>
</dbReference>
<feature type="signal peptide" evidence="5">
    <location>
        <begin position="1"/>
        <end position="22"/>
    </location>
</feature>
<dbReference type="Pfam" id="PF00691">
    <property type="entry name" value="OmpA"/>
    <property type="match status" value="1"/>
</dbReference>
<feature type="domain" description="OmpA-like" evidence="6">
    <location>
        <begin position="467"/>
        <end position="588"/>
    </location>
</feature>
<keyword evidence="3" id="KW-0998">Cell outer membrane</keyword>
<protein>
    <submittedName>
        <fullName evidence="7">OmpA family protein</fullName>
    </submittedName>
</protein>
<dbReference type="InterPro" id="IPR006665">
    <property type="entry name" value="OmpA-like"/>
</dbReference>
<evidence type="ECO:0000256" key="3">
    <source>
        <dbReference type="ARBA" id="ARBA00023237"/>
    </source>
</evidence>
<dbReference type="Proteomes" id="UP000199559">
    <property type="component" value="Unassembled WGS sequence"/>
</dbReference>
<feature type="chain" id="PRO_5011773347" evidence="5">
    <location>
        <begin position="23"/>
        <end position="588"/>
    </location>
</feature>
<dbReference type="EMBL" id="FORM01000001">
    <property type="protein sequence ID" value="SFI53542.1"/>
    <property type="molecule type" value="Genomic_DNA"/>
</dbReference>
<evidence type="ECO:0000256" key="2">
    <source>
        <dbReference type="ARBA" id="ARBA00023136"/>
    </source>
</evidence>
<accession>A0A1I3IZU1</accession>
<dbReference type="STRING" id="1144750.SAMN05443431_101191"/>
<dbReference type="CDD" id="cd07185">
    <property type="entry name" value="OmpA_C-like"/>
    <property type="match status" value="1"/>
</dbReference>
<evidence type="ECO:0000313" key="8">
    <source>
        <dbReference type="Proteomes" id="UP000199559"/>
    </source>
</evidence>
<evidence type="ECO:0000256" key="1">
    <source>
        <dbReference type="ARBA" id="ARBA00004442"/>
    </source>
</evidence>
<evidence type="ECO:0000256" key="5">
    <source>
        <dbReference type="SAM" id="SignalP"/>
    </source>
</evidence>
<proteinExistence type="predicted"/>
<dbReference type="Gene3D" id="3.30.1330.60">
    <property type="entry name" value="OmpA-like domain"/>
    <property type="match status" value="1"/>
</dbReference>
<evidence type="ECO:0000313" key="7">
    <source>
        <dbReference type="EMBL" id="SFI53542.1"/>
    </source>
</evidence>
<dbReference type="RefSeq" id="WP_090836672.1">
    <property type="nucleotide sequence ID" value="NZ_FORM01000001.1"/>
</dbReference>
<dbReference type="SUPFAM" id="SSF103088">
    <property type="entry name" value="OmpA-like"/>
    <property type="match status" value="1"/>
</dbReference>
<comment type="subcellular location">
    <subcellularLocation>
        <location evidence="1">Cell outer membrane</location>
    </subcellularLocation>
</comment>
<dbReference type="GO" id="GO:0009279">
    <property type="term" value="C:cell outer membrane"/>
    <property type="evidence" value="ECO:0007669"/>
    <property type="project" value="UniProtKB-SubCell"/>
</dbReference>
<dbReference type="PRINTS" id="PR01021">
    <property type="entry name" value="OMPADOMAIN"/>
</dbReference>
<organism evidence="7 8">
    <name type="scientific">Olleya namhaensis</name>
    <dbReference type="NCBI Taxonomy" id="1144750"/>
    <lineage>
        <taxon>Bacteria</taxon>
        <taxon>Pseudomonadati</taxon>
        <taxon>Bacteroidota</taxon>
        <taxon>Flavobacteriia</taxon>
        <taxon>Flavobacteriales</taxon>
        <taxon>Flavobacteriaceae</taxon>
    </lineage>
</organism>
<evidence type="ECO:0000256" key="4">
    <source>
        <dbReference type="PROSITE-ProRule" id="PRU00473"/>
    </source>
</evidence>
<dbReference type="InterPro" id="IPR050330">
    <property type="entry name" value="Bact_OuterMem_StrucFunc"/>
</dbReference>